<dbReference type="SUPFAM" id="SSF50978">
    <property type="entry name" value="WD40 repeat-like"/>
    <property type="match status" value="2"/>
</dbReference>
<dbReference type="Proteomes" id="UP000331127">
    <property type="component" value="Unassembled WGS sequence"/>
</dbReference>
<proteinExistence type="predicted"/>
<name>A0A5M3X8G3_9ACTN</name>
<feature type="repeat" description="WD" evidence="3">
    <location>
        <begin position="639"/>
        <end position="680"/>
    </location>
</feature>
<dbReference type="InterPro" id="IPR020472">
    <property type="entry name" value="WD40_PAC1"/>
</dbReference>
<dbReference type="CDD" id="cd00093">
    <property type="entry name" value="HTH_XRE"/>
    <property type="match status" value="1"/>
</dbReference>
<evidence type="ECO:0000256" key="2">
    <source>
        <dbReference type="ARBA" id="ARBA00022737"/>
    </source>
</evidence>
<dbReference type="PROSITE" id="PS50943">
    <property type="entry name" value="HTH_CROC1"/>
    <property type="match status" value="1"/>
</dbReference>
<dbReference type="InterPro" id="IPR010982">
    <property type="entry name" value="Lambda_DNA-bd_dom_sf"/>
</dbReference>
<feature type="repeat" description="WD" evidence="3">
    <location>
        <begin position="819"/>
        <end position="860"/>
    </location>
</feature>
<keyword evidence="4" id="KW-0472">Membrane</keyword>
<dbReference type="CDD" id="cd00200">
    <property type="entry name" value="WD40"/>
    <property type="match status" value="2"/>
</dbReference>
<dbReference type="Pfam" id="PF13560">
    <property type="entry name" value="HTH_31"/>
    <property type="match status" value="1"/>
</dbReference>
<feature type="repeat" description="WD" evidence="3">
    <location>
        <begin position="729"/>
        <end position="770"/>
    </location>
</feature>
<dbReference type="EMBL" id="BLAE01000129">
    <property type="protein sequence ID" value="GES16982.1"/>
    <property type="molecule type" value="Genomic_DNA"/>
</dbReference>
<accession>A0A5M3X8G3</accession>
<evidence type="ECO:0000313" key="7">
    <source>
        <dbReference type="Proteomes" id="UP000331127"/>
    </source>
</evidence>
<evidence type="ECO:0000313" key="6">
    <source>
        <dbReference type="EMBL" id="GES16982.1"/>
    </source>
</evidence>
<feature type="repeat" description="WD" evidence="3">
    <location>
        <begin position="774"/>
        <end position="815"/>
    </location>
</feature>
<dbReference type="GO" id="GO:0003677">
    <property type="term" value="F:DNA binding"/>
    <property type="evidence" value="ECO:0007669"/>
    <property type="project" value="InterPro"/>
</dbReference>
<dbReference type="InterPro" id="IPR049052">
    <property type="entry name" value="nSTAND1"/>
</dbReference>
<keyword evidence="4" id="KW-0812">Transmembrane</keyword>
<keyword evidence="2" id="KW-0677">Repeat</keyword>
<dbReference type="SMART" id="SM00320">
    <property type="entry name" value="WD40"/>
    <property type="match status" value="14"/>
</dbReference>
<dbReference type="InterPro" id="IPR015943">
    <property type="entry name" value="WD40/YVTN_repeat-like_dom_sf"/>
</dbReference>
<feature type="domain" description="HTH cro/C1-type" evidence="5">
    <location>
        <begin position="11"/>
        <end position="71"/>
    </location>
</feature>
<dbReference type="PANTHER" id="PTHR44129">
    <property type="entry name" value="WD REPEAT-CONTAINING PROTEIN POP1"/>
    <property type="match status" value="1"/>
</dbReference>
<feature type="repeat" description="WD" evidence="3">
    <location>
        <begin position="684"/>
        <end position="717"/>
    </location>
</feature>
<evidence type="ECO:0000256" key="4">
    <source>
        <dbReference type="SAM" id="Phobius"/>
    </source>
</evidence>
<dbReference type="SMART" id="SM00530">
    <property type="entry name" value="HTH_XRE"/>
    <property type="match status" value="1"/>
</dbReference>
<dbReference type="InterPro" id="IPR027417">
    <property type="entry name" value="P-loop_NTPase"/>
</dbReference>
<dbReference type="SUPFAM" id="SSF52540">
    <property type="entry name" value="P-loop containing nucleoside triphosphate hydrolases"/>
    <property type="match status" value="1"/>
</dbReference>
<feature type="repeat" description="WD" evidence="3">
    <location>
        <begin position="1036"/>
        <end position="1077"/>
    </location>
</feature>
<keyword evidence="1 3" id="KW-0853">WD repeat</keyword>
<dbReference type="Pfam" id="PF00400">
    <property type="entry name" value="WD40"/>
    <property type="match status" value="13"/>
</dbReference>
<dbReference type="PROSITE" id="PS50082">
    <property type="entry name" value="WD_REPEATS_2"/>
    <property type="match status" value="14"/>
</dbReference>
<comment type="caution">
    <text evidence="6">The sequence shown here is derived from an EMBL/GenBank/DDBJ whole genome shotgun (WGS) entry which is preliminary data.</text>
</comment>
<dbReference type="InterPro" id="IPR050349">
    <property type="entry name" value="WD_LIS1/nudF_dynein_reg"/>
</dbReference>
<evidence type="ECO:0000259" key="5">
    <source>
        <dbReference type="PROSITE" id="PS50943"/>
    </source>
</evidence>
<dbReference type="InterPro" id="IPR001387">
    <property type="entry name" value="Cro/C1-type_HTH"/>
</dbReference>
<dbReference type="Pfam" id="PF20703">
    <property type="entry name" value="nSTAND1"/>
    <property type="match status" value="1"/>
</dbReference>
<dbReference type="InterPro" id="IPR019775">
    <property type="entry name" value="WD40_repeat_CS"/>
</dbReference>
<feature type="repeat" description="WD" evidence="3">
    <location>
        <begin position="1126"/>
        <end position="1167"/>
    </location>
</feature>
<protein>
    <recommendedName>
        <fullName evidence="5">HTH cro/C1-type domain-containing protein</fullName>
    </recommendedName>
</protein>
<keyword evidence="7" id="KW-1185">Reference proteome</keyword>
<feature type="repeat" description="WD" evidence="3">
    <location>
        <begin position="1081"/>
        <end position="1122"/>
    </location>
</feature>
<dbReference type="PROSITE" id="PS50294">
    <property type="entry name" value="WD_REPEATS_REGION"/>
    <property type="match status" value="13"/>
</dbReference>
<dbReference type="SUPFAM" id="SSF47413">
    <property type="entry name" value="lambda repressor-like DNA-binding domains"/>
    <property type="match status" value="1"/>
</dbReference>
<dbReference type="RefSeq" id="WP_170323104.1">
    <property type="nucleotide sequence ID" value="NZ_BAAAHL010000089.1"/>
</dbReference>
<feature type="repeat" description="WD" evidence="3">
    <location>
        <begin position="946"/>
        <end position="987"/>
    </location>
</feature>
<feature type="transmembrane region" description="Helical" evidence="4">
    <location>
        <begin position="507"/>
        <end position="529"/>
    </location>
</feature>
<feature type="repeat" description="WD" evidence="3">
    <location>
        <begin position="1171"/>
        <end position="1203"/>
    </location>
</feature>
<dbReference type="InterPro" id="IPR036322">
    <property type="entry name" value="WD40_repeat_dom_sf"/>
</dbReference>
<sequence length="1240" mass="133137">MRNRQDFAQELTLLRERSGLTVRQVAIRIGVQGAHSTIGDWFSGRGLPSTALRDLLVRLLDACGVDDPEAVDQWLEAWRRVRRIPGRRPAGAEPYRGLASFGPEDAEWFFGRGALTELLLQRLDDLGTAGGGVQLVVGASGSGKSSLLRAGLIPAVRAGERPVLWFTPGSRPLAELTALPAGPGALVVVDQFEEVFTTCADEGERRAFIDALCAAGARGALVVVGMRADFYGQVLRYPQLVAVAQSGQVAVGPMSEAELRAAIEEPARKAKLTLEDGLVELLLRDVAPRGGLSDAAHEPGALPLLSHALYATWSRSQGRRLTIRDYREAGGIDGAVAASASKVYDELGADEQELARRLFLTLVHISPDTADTRRRVRTAELIEPGTRREDVLDRFVAQRLITTDLETVQISHEALLTAWPRLRAWLDTDRAGLVVGRRLAEDSATWRRENRDPAALYRGTRLATAREWVDTAPSAADLSPPAREFLDASERRERAEQDAARRRTRRLLQLVAGLLVLFALTVAAGTVAFTSQLDIREQRDMALSGKVANEAVALRAINPALAAQLSLAAYRLMPGAEARGSVLSTFATPFATRLTGPALAVYAAEFSPDGRLLATASLDGVVRLYGVRTGGYPAAVATLRGHTQGVTSATFASGGRMLATASDDRTVRLWDLTDPRRPRAAATLTGHTQGVRRVSLSPDGRILASASYDATVRLWNVADPYHPVPLTVLSGRPGAAGLAVFSPDGRTLVTNGGTTSLRLWDVTEPRRPRRAAELTGHTDRILSAAFSPDGLALATGSFDTTIRLWNVADPRRPGSPVVLRGHRNGVVSLAFSADRRLLASGSYDTTVRLWDVSDPKAVSAPVTLEGHADTVFTVSFSQDGGTLVSAGQDNVVRLWDLRGDVLTGHSGGVNTVAFSPDGTVLATGSHREARLWNVADRTRPVPLATLRGHTDGVSWLAFRPDGRVLATASLDSTVRLWDVSDAARPQPLGVLTGHTGNVFSVMFSPDGRTLATAGSDRTARLWDVSVPGRPRELSRITDHQAAVIAAVFAPAGRVLATASADHTVRLWDVADAARPEALATLKGHTQNVFRAEFRLDGRVLASAGADNSVRLWDVGDPREPRALAVLNGHTNSVNGMVFTPDGRVLASAGSDRALRIWDVTDPRAPGTATILTGHTDALLSVTYDPDGRTLATGGADATVRLWDTDLNHVAVRICALAHPRITQTEWNRYFPGLPFTPPCR</sequence>
<dbReference type="AlphaFoldDB" id="A0A5M3X8G3"/>
<feature type="repeat" description="WD" evidence="3">
    <location>
        <begin position="902"/>
        <end position="934"/>
    </location>
</feature>
<feature type="repeat" description="WD" evidence="3">
    <location>
        <begin position="991"/>
        <end position="1025"/>
    </location>
</feature>
<dbReference type="InterPro" id="IPR001680">
    <property type="entry name" value="WD40_rpt"/>
</dbReference>
<dbReference type="Gene3D" id="2.130.10.10">
    <property type="entry name" value="YVTN repeat-like/Quinoprotein amine dehydrogenase"/>
    <property type="match status" value="4"/>
</dbReference>
<feature type="repeat" description="WD" evidence="3">
    <location>
        <begin position="594"/>
        <end position="635"/>
    </location>
</feature>
<organism evidence="6 7">
    <name type="scientific">Acrocarpospora macrocephala</name>
    <dbReference type="NCBI Taxonomy" id="150177"/>
    <lineage>
        <taxon>Bacteria</taxon>
        <taxon>Bacillati</taxon>
        <taxon>Actinomycetota</taxon>
        <taxon>Actinomycetes</taxon>
        <taxon>Streptosporangiales</taxon>
        <taxon>Streptosporangiaceae</taxon>
        <taxon>Acrocarpospora</taxon>
    </lineage>
</organism>
<evidence type="ECO:0000256" key="3">
    <source>
        <dbReference type="PROSITE-ProRule" id="PRU00221"/>
    </source>
</evidence>
<evidence type="ECO:0000256" key="1">
    <source>
        <dbReference type="ARBA" id="ARBA00022574"/>
    </source>
</evidence>
<dbReference type="Gene3D" id="1.10.260.40">
    <property type="entry name" value="lambda repressor-like DNA-binding domains"/>
    <property type="match status" value="1"/>
</dbReference>
<reference evidence="6 7" key="1">
    <citation type="submission" date="2019-10" db="EMBL/GenBank/DDBJ databases">
        <title>Whole genome shotgun sequence of Acrocarpospora macrocephala NBRC 16266.</title>
        <authorList>
            <person name="Ichikawa N."/>
            <person name="Kimura A."/>
            <person name="Kitahashi Y."/>
            <person name="Komaki H."/>
            <person name="Oguchi A."/>
        </authorList>
    </citation>
    <scope>NUCLEOTIDE SEQUENCE [LARGE SCALE GENOMIC DNA]</scope>
    <source>
        <strain evidence="6 7">NBRC 16266</strain>
    </source>
</reference>
<dbReference type="PROSITE" id="PS00678">
    <property type="entry name" value="WD_REPEATS_1"/>
    <property type="match status" value="10"/>
</dbReference>
<dbReference type="PRINTS" id="PR00320">
    <property type="entry name" value="GPROTEINBRPT"/>
</dbReference>
<keyword evidence="4" id="KW-1133">Transmembrane helix</keyword>
<feature type="repeat" description="WD" evidence="3">
    <location>
        <begin position="864"/>
        <end position="898"/>
    </location>
</feature>
<gene>
    <name evidence="6" type="ORF">Amac_105800</name>
</gene>